<dbReference type="Pfam" id="PF10543">
    <property type="entry name" value="ORF6N"/>
    <property type="match status" value="1"/>
</dbReference>
<dbReference type="KEGG" id="dmm:dnm_096780"/>
<dbReference type="GO" id="GO:0003677">
    <property type="term" value="F:DNA binding"/>
    <property type="evidence" value="ECO:0007669"/>
    <property type="project" value="UniProtKB-KW"/>
</dbReference>
<accession>A0A975BXR8</accession>
<name>A0A975BXR8_9BACT</name>
<sequence length="103" mass="11809">MAELHGQELKEINRIVNNNADWFDDEIDVVDLKKDIISDICSGVVSNHPSDFLIKSGYYTNTQAVGGARHIYLFSQQGYALLCKLLKSDLARQIYKQNRRYSQ</sequence>
<proteinExistence type="predicted"/>
<dbReference type="AlphaFoldDB" id="A0A975BXR8"/>
<dbReference type="InterPro" id="IPR018873">
    <property type="entry name" value="KilA-N_DNA-bd_domain"/>
</dbReference>
<evidence type="ECO:0000259" key="1">
    <source>
        <dbReference type="Pfam" id="PF10543"/>
    </source>
</evidence>
<organism evidence="2 3">
    <name type="scientific">Desulfonema magnum</name>
    <dbReference type="NCBI Taxonomy" id="45655"/>
    <lineage>
        <taxon>Bacteria</taxon>
        <taxon>Pseudomonadati</taxon>
        <taxon>Thermodesulfobacteriota</taxon>
        <taxon>Desulfobacteria</taxon>
        <taxon>Desulfobacterales</taxon>
        <taxon>Desulfococcaceae</taxon>
        <taxon>Desulfonema</taxon>
    </lineage>
</organism>
<protein>
    <submittedName>
        <fullName evidence="2">DNA-binding domain-containing protein, KilA-N-like</fullName>
    </submittedName>
</protein>
<dbReference type="Proteomes" id="UP000663722">
    <property type="component" value="Chromosome"/>
</dbReference>
<keyword evidence="2" id="KW-0238">DNA-binding</keyword>
<dbReference type="EMBL" id="CP061800">
    <property type="protein sequence ID" value="QTA93575.1"/>
    <property type="molecule type" value="Genomic_DNA"/>
</dbReference>
<gene>
    <name evidence="2" type="ORF">dnm_096780</name>
</gene>
<feature type="domain" description="KilA-N DNA-binding" evidence="1">
    <location>
        <begin position="1"/>
        <end position="84"/>
    </location>
</feature>
<evidence type="ECO:0000313" key="3">
    <source>
        <dbReference type="Proteomes" id="UP000663722"/>
    </source>
</evidence>
<keyword evidence="3" id="KW-1185">Reference proteome</keyword>
<reference evidence="2" key="1">
    <citation type="journal article" date="2021" name="Microb. Physiol.">
        <title>Proteogenomic Insights into the Physiology of Marine, Sulfate-Reducing, Filamentous Desulfonema limicola and Desulfonema magnum.</title>
        <authorList>
            <person name="Schnaars V."/>
            <person name="Wohlbrand L."/>
            <person name="Scheve S."/>
            <person name="Hinrichs C."/>
            <person name="Reinhardt R."/>
            <person name="Rabus R."/>
        </authorList>
    </citation>
    <scope>NUCLEOTIDE SEQUENCE</scope>
    <source>
        <strain evidence="2">4be13</strain>
    </source>
</reference>
<evidence type="ECO:0000313" key="2">
    <source>
        <dbReference type="EMBL" id="QTA93575.1"/>
    </source>
</evidence>